<reference evidence="6" key="1">
    <citation type="submission" date="2009-02" db="EMBL/GenBank/DDBJ databases">
        <authorList>
            <person name="Fulton L."/>
            <person name="Clifton S."/>
            <person name="Fulton B."/>
            <person name="Xu J."/>
            <person name="Minx P."/>
            <person name="Pepin K.H."/>
            <person name="Johnson M."/>
            <person name="Bhonagiri V."/>
            <person name="Nash W.E."/>
            <person name="Mardis E.R."/>
            <person name="Wilson R.K."/>
        </authorList>
    </citation>
    <scope>NUCLEOTIDE SEQUENCE [LARGE SCALE GENOMIC DNA]</scope>
    <source>
        <strain evidence="6">DSM 15053</strain>
    </source>
</reference>
<dbReference type="SUPFAM" id="SSF47413">
    <property type="entry name" value="lambda repressor-like DNA-binding domains"/>
    <property type="match status" value="1"/>
</dbReference>
<keyword evidence="7" id="KW-1185">Reference proteome</keyword>
<keyword evidence="2" id="KW-0238">DNA-binding</keyword>
<dbReference type="Gene3D" id="3.40.50.2300">
    <property type="match status" value="2"/>
</dbReference>
<dbReference type="PROSITE" id="PS00356">
    <property type="entry name" value="HTH_LACI_1"/>
    <property type="match status" value="1"/>
</dbReference>
<dbReference type="OrthoDB" id="2026446at2"/>
<evidence type="ECO:0000256" key="1">
    <source>
        <dbReference type="ARBA" id="ARBA00023015"/>
    </source>
</evidence>
<dbReference type="Gene3D" id="1.10.260.40">
    <property type="entry name" value="lambda repressor-like DNA-binding domains"/>
    <property type="match status" value="1"/>
</dbReference>
<dbReference type="Pfam" id="PF13377">
    <property type="entry name" value="Peripla_BP_3"/>
    <property type="match status" value="1"/>
</dbReference>
<protein>
    <submittedName>
        <fullName evidence="6">Transcriptional regulator, LacI family</fullName>
    </submittedName>
</protein>
<dbReference type="eggNOG" id="COG1609">
    <property type="taxonomic scope" value="Bacteria"/>
</dbReference>
<evidence type="ECO:0000313" key="6">
    <source>
        <dbReference type="EMBL" id="EEG75002.1"/>
    </source>
</evidence>
<dbReference type="InterPro" id="IPR010982">
    <property type="entry name" value="Lambda_DNA-bd_dom_sf"/>
</dbReference>
<dbReference type="PANTHER" id="PTHR30146:SF24">
    <property type="entry name" value="XYLOSE OPERON REGULATORY PROTEIN"/>
    <property type="match status" value="1"/>
</dbReference>
<dbReference type="PROSITE" id="PS50932">
    <property type="entry name" value="HTH_LACI_2"/>
    <property type="match status" value="1"/>
</dbReference>
<dbReference type="HOGENOM" id="CLU_037628_6_2_9"/>
<evidence type="ECO:0000259" key="4">
    <source>
        <dbReference type="PROSITE" id="PS50932"/>
    </source>
</evidence>
<dbReference type="CDD" id="cd01392">
    <property type="entry name" value="HTH_LacI"/>
    <property type="match status" value="1"/>
</dbReference>
<dbReference type="RefSeq" id="WP_006442296.1">
    <property type="nucleotide sequence ID" value="NZ_CP036524.1"/>
</dbReference>
<comment type="caution">
    <text evidence="6">The sequence shown here is derived from an EMBL/GenBank/DDBJ whole genome shotgun (WGS) entry which is preliminary data.</text>
</comment>
<dbReference type="EMBL" id="ABYI02000018">
    <property type="protein sequence ID" value="EEG75002.1"/>
    <property type="molecule type" value="Genomic_DNA"/>
</dbReference>
<dbReference type="CDD" id="cd06267">
    <property type="entry name" value="PBP1_LacI_sugar_binding-like"/>
    <property type="match status" value="1"/>
</dbReference>
<dbReference type="STRING" id="553973.CLOHYLEM_04963"/>
<gene>
    <name evidence="6" type="ORF">CLOHYLEM_04963</name>
</gene>
<dbReference type="InterPro" id="IPR028082">
    <property type="entry name" value="Peripla_BP_I"/>
</dbReference>
<dbReference type="PROSITE" id="PS50943">
    <property type="entry name" value="HTH_CROC1"/>
    <property type="match status" value="1"/>
</dbReference>
<dbReference type="AlphaFoldDB" id="C0BYS4"/>
<reference evidence="6" key="2">
    <citation type="submission" date="2013-06" db="EMBL/GenBank/DDBJ databases">
        <title>Draft genome sequence of Clostridium hylemonae (DSM 15053).</title>
        <authorList>
            <person name="Sudarsanam P."/>
            <person name="Ley R."/>
            <person name="Guruge J."/>
            <person name="Turnbaugh P.J."/>
            <person name="Mahowald M."/>
            <person name="Liep D."/>
            <person name="Gordon J."/>
        </authorList>
    </citation>
    <scope>NUCLEOTIDE SEQUENCE</scope>
    <source>
        <strain evidence="6">DSM 15053</strain>
    </source>
</reference>
<accession>C0BYS4</accession>
<dbReference type="SUPFAM" id="SSF53822">
    <property type="entry name" value="Periplasmic binding protein-like I"/>
    <property type="match status" value="1"/>
</dbReference>
<evidence type="ECO:0000256" key="3">
    <source>
        <dbReference type="ARBA" id="ARBA00023163"/>
    </source>
</evidence>
<dbReference type="InterPro" id="IPR000843">
    <property type="entry name" value="HTH_LacI"/>
</dbReference>
<dbReference type="GO" id="GO:0000976">
    <property type="term" value="F:transcription cis-regulatory region binding"/>
    <property type="evidence" value="ECO:0007669"/>
    <property type="project" value="TreeGrafter"/>
</dbReference>
<organism evidence="6 7">
    <name type="scientific">[Clostridium] hylemonae DSM 15053</name>
    <dbReference type="NCBI Taxonomy" id="553973"/>
    <lineage>
        <taxon>Bacteria</taxon>
        <taxon>Bacillati</taxon>
        <taxon>Bacillota</taxon>
        <taxon>Clostridia</taxon>
        <taxon>Lachnospirales</taxon>
        <taxon>Lachnospiraceae</taxon>
    </lineage>
</organism>
<sequence length="339" mass="38228">MTVRIKDIAREANVSPTTVSNVIHGNTKKVSPATLERIEAILHKRQYIPSMGARMLAGNSSHLIGVLIGSKRRQERGIDRDPFTSILLETLETEIFRQGYYMLFHISDRPEENWALAATWNIEGLITIGLSPEENEGIREKCGIPLVTVDVYYDIPGMANIGLKDEEGGYLMAQFLFDQGHTDFLFLADNDTGVDHMRWEGIVTFLKEQGSSEGALRERHLLIPSDIDGRQAYYQKKLPLFLEKQALFFASDYYAAEAVQYLRQNNIRIPEQISIAGFDDNVYASMCSPPLTTIRQNVPQKAAAAVRKLAALIRGETGIQLEERFPVELIIRDSVALRR</sequence>
<evidence type="ECO:0000313" key="7">
    <source>
        <dbReference type="Proteomes" id="UP000004893"/>
    </source>
</evidence>
<dbReference type="Proteomes" id="UP000004893">
    <property type="component" value="Unassembled WGS sequence"/>
</dbReference>
<name>C0BYS4_9FIRM</name>
<dbReference type="PANTHER" id="PTHR30146">
    <property type="entry name" value="LACI-RELATED TRANSCRIPTIONAL REPRESSOR"/>
    <property type="match status" value="1"/>
</dbReference>
<evidence type="ECO:0000256" key="2">
    <source>
        <dbReference type="ARBA" id="ARBA00023125"/>
    </source>
</evidence>
<dbReference type="GO" id="GO:0003700">
    <property type="term" value="F:DNA-binding transcription factor activity"/>
    <property type="evidence" value="ECO:0007669"/>
    <property type="project" value="TreeGrafter"/>
</dbReference>
<feature type="domain" description="HTH cro/C1-type" evidence="5">
    <location>
        <begin position="6"/>
        <end position="48"/>
    </location>
</feature>
<dbReference type="Pfam" id="PF00356">
    <property type="entry name" value="LacI"/>
    <property type="match status" value="1"/>
</dbReference>
<evidence type="ECO:0000259" key="5">
    <source>
        <dbReference type="PROSITE" id="PS50943"/>
    </source>
</evidence>
<dbReference type="InterPro" id="IPR001387">
    <property type="entry name" value="Cro/C1-type_HTH"/>
</dbReference>
<keyword evidence="1" id="KW-0805">Transcription regulation</keyword>
<dbReference type="SMART" id="SM00354">
    <property type="entry name" value="HTH_LACI"/>
    <property type="match status" value="1"/>
</dbReference>
<proteinExistence type="predicted"/>
<keyword evidence="3" id="KW-0804">Transcription</keyword>
<dbReference type="InterPro" id="IPR046335">
    <property type="entry name" value="LacI/GalR-like_sensor"/>
</dbReference>
<feature type="domain" description="HTH lacI-type" evidence="4">
    <location>
        <begin position="3"/>
        <end position="58"/>
    </location>
</feature>